<reference evidence="2" key="2">
    <citation type="submission" date="2020-11" db="EMBL/GenBank/DDBJ databases">
        <authorList>
            <person name="McCartney M.A."/>
            <person name="Auch B."/>
            <person name="Kono T."/>
            <person name="Mallez S."/>
            <person name="Becker A."/>
            <person name="Gohl D.M."/>
            <person name="Silverstein K.A.T."/>
            <person name="Koren S."/>
            <person name="Bechman K.B."/>
            <person name="Herman A."/>
            <person name="Abrahante J.E."/>
            <person name="Garbe J."/>
        </authorList>
    </citation>
    <scope>NUCLEOTIDE SEQUENCE</scope>
    <source>
        <strain evidence="2">Duluth1</strain>
        <tissue evidence="2">Whole animal</tissue>
    </source>
</reference>
<evidence type="ECO:0000256" key="1">
    <source>
        <dbReference type="SAM" id="MobiDB-lite"/>
    </source>
</evidence>
<comment type="caution">
    <text evidence="2">The sequence shown here is derived from an EMBL/GenBank/DDBJ whole genome shotgun (WGS) entry which is preliminary data.</text>
</comment>
<feature type="compositionally biased region" description="Polar residues" evidence="1">
    <location>
        <begin position="284"/>
        <end position="313"/>
    </location>
</feature>
<dbReference type="EMBL" id="JAIWYP010000002">
    <property type="protein sequence ID" value="KAH3870806.1"/>
    <property type="molecule type" value="Genomic_DNA"/>
</dbReference>
<gene>
    <name evidence="2" type="ORF">DPMN_033996</name>
</gene>
<keyword evidence="3" id="KW-1185">Reference proteome</keyword>
<protein>
    <recommendedName>
        <fullName evidence="4">PHD-type domain-containing protein</fullName>
    </recommendedName>
</protein>
<sequence length="320" mass="37330">MPQAPSNRNDQVKSHEHSYSIVDENKCSLCDYYLEEKQASMQCELCDSWLCLICAEVTQTFYDELNKDNQGDNCIWYCNGCKKVIPCVRKVLNVVSAMKKSQDEINSCLEIIESKIQEVGANCELSMDFKVDQALYDQRERDERKNNIIMYNIPESNAQTNEDKQTEDDVKIRQECEFVENQENCQPTKIKQNKRLGEIQRGPKARPRPMKVVLERELEKVKFLRNGEKLKNSEYKVHVTPDYTRRQRELNNKMKNEVANRREQDPLFTYRKLKDELYGRSRIVGNSNDMEGSENGSNEILLQSRQPRANGPNTKIPIPT</sequence>
<proteinExistence type="predicted"/>
<feature type="region of interest" description="Disordered" evidence="1">
    <location>
        <begin position="284"/>
        <end position="320"/>
    </location>
</feature>
<evidence type="ECO:0000313" key="2">
    <source>
        <dbReference type="EMBL" id="KAH3870806.1"/>
    </source>
</evidence>
<evidence type="ECO:0000313" key="3">
    <source>
        <dbReference type="Proteomes" id="UP000828390"/>
    </source>
</evidence>
<organism evidence="2 3">
    <name type="scientific">Dreissena polymorpha</name>
    <name type="common">Zebra mussel</name>
    <name type="synonym">Mytilus polymorpha</name>
    <dbReference type="NCBI Taxonomy" id="45954"/>
    <lineage>
        <taxon>Eukaryota</taxon>
        <taxon>Metazoa</taxon>
        <taxon>Spiralia</taxon>
        <taxon>Lophotrochozoa</taxon>
        <taxon>Mollusca</taxon>
        <taxon>Bivalvia</taxon>
        <taxon>Autobranchia</taxon>
        <taxon>Heteroconchia</taxon>
        <taxon>Euheterodonta</taxon>
        <taxon>Imparidentia</taxon>
        <taxon>Neoheterodontei</taxon>
        <taxon>Myida</taxon>
        <taxon>Dreissenoidea</taxon>
        <taxon>Dreissenidae</taxon>
        <taxon>Dreissena</taxon>
    </lineage>
</organism>
<reference evidence="2" key="1">
    <citation type="journal article" date="2019" name="bioRxiv">
        <title>The Genome of the Zebra Mussel, Dreissena polymorpha: A Resource for Invasive Species Research.</title>
        <authorList>
            <person name="McCartney M.A."/>
            <person name="Auch B."/>
            <person name="Kono T."/>
            <person name="Mallez S."/>
            <person name="Zhang Y."/>
            <person name="Obille A."/>
            <person name="Becker A."/>
            <person name="Abrahante J.E."/>
            <person name="Garbe J."/>
            <person name="Badalamenti J.P."/>
            <person name="Herman A."/>
            <person name="Mangelson H."/>
            <person name="Liachko I."/>
            <person name="Sullivan S."/>
            <person name="Sone E.D."/>
            <person name="Koren S."/>
            <person name="Silverstein K.A.T."/>
            <person name="Beckman K.B."/>
            <person name="Gohl D.M."/>
        </authorList>
    </citation>
    <scope>NUCLEOTIDE SEQUENCE</scope>
    <source>
        <strain evidence="2">Duluth1</strain>
        <tissue evidence="2">Whole animal</tissue>
    </source>
</reference>
<dbReference type="InterPro" id="IPR011011">
    <property type="entry name" value="Znf_FYVE_PHD"/>
</dbReference>
<dbReference type="SUPFAM" id="SSF57903">
    <property type="entry name" value="FYVE/PHD zinc finger"/>
    <property type="match status" value="1"/>
</dbReference>
<name>A0A9D4M9D3_DREPO</name>
<dbReference type="Proteomes" id="UP000828390">
    <property type="component" value="Unassembled WGS sequence"/>
</dbReference>
<accession>A0A9D4M9D3</accession>
<evidence type="ECO:0008006" key="4">
    <source>
        <dbReference type="Google" id="ProtNLM"/>
    </source>
</evidence>
<dbReference type="AlphaFoldDB" id="A0A9D4M9D3"/>